<feature type="domain" description="Mop" evidence="6">
    <location>
        <begin position="273"/>
        <end position="339"/>
    </location>
</feature>
<dbReference type="Pfam" id="PF00005">
    <property type="entry name" value="ABC_tran"/>
    <property type="match status" value="1"/>
</dbReference>
<keyword evidence="8" id="KW-1185">Reference proteome</keyword>
<evidence type="ECO:0000313" key="7">
    <source>
        <dbReference type="EMBL" id="MFC3702386.1"/>
    </source>
</evidence>
<dbReference type="PROSITE" id="PS50893">
    <property type="entry name" value="ABC_TRANSPORTER_2"/>
    <property type="match status" value="1"/>
</dbReference>
<evidence type="ECO:0000259" key="6">
    <source>
        <dbReference type="PROSITE" id="PS51866"/>
    </source>
</evidence>
<name>A0ABV7WSV6_9GAMM</name>
<dbReference type="InterPro" id="IPR003593">
    <property type="entry name" value="AAA+_ATPase"/>
</dbReference>
<proteinExistence type="predicted"/>
<dbReference type="InterPro" id="IPR008995">
    <property type="entry name" value="Mo/tungstate-bd_C_term_dom"/>
</dbReference>
<dbReference type="PROSITE" id="PS00211">
    <property type="entry name" value="ABC_TRANSPORTER_1"/>
    <property type="match status" value="1"/>
</dbReference>
<evidence type="ECO:0000256" key="4">
    <source>
        <dbReference type="PROSITE-ProRule" id="PRU01213"/>
    </source>
</evidence>
<dbReference type="EMBL" id="JBHRYN010000012">
    <property type="protein sequence ID" value="MFC3702386.1"/>
    <property type="molecule type" value="Genomic_DNA"/>
</dbReference>
<dbReference type="PANTHER" id="PTHR43514:SF4">
    <property type="entry name" value="ABC TRANSPORTER I FAMILY MEMBER 10"/>
    <property type="match status" value="1"/>
</dbReference>
<dbReference type="PANTHER" id="PTHR43514">
    <property type="entry name" value="ABC TRANSPORTER I FAMILY MEMBER 10"/>
    <property type="match status" value="1"/>
</dbReference>
<evidence type="ECO:0000256" key="1">
    <source>
        <dbReference type="ARBA" id="ARBA00022448"/>
    </source>
</evidence>
<dbReference type="PROSITE" id="PS51866">
    <property type="entry name" value="MOP"/>
    <property type="match status" value="1"/>
</dbReference>
<gene>
    <name evidence="7" type="ORF">ACFOND_12105</name>
</gene>
<keyword evidence="2" id="KW-0547">Nucleotide-binding</keyword>
<keyword evidence="4" id="KW-0500">Molybdenum</keyword>
<dbReference type="InterPro" id="IPR004606">
    <property type="entry name" value="Mop_domain"/>
</dbReference>
<dbReference type="Gene3D" id="3.40.50.300">
    <property type="entry name" value="P-loop containing nucleotide triphosphate hydrolases"/>
    <property type="match status" value="1"/>
</dbReference>
<dbReference type="GO" id="GO:0005524">
    <property type="term" value="F:ATP binding"/>
    <property type="evidence" value="ECO:0007669"/>
    <property type="project" value="UniProtKB-KW"/>
</dbReference>
<dbReference type="Gene3D" id="2.40.50.100">
    <property type="match status" value="1"/>
</dbReference>
<dbReference type="Proteomes" id="UP001595710">
    <property type="component" value="Unassembled WGS sequence"/>
</dbReference>
<dbReference type="SUPFAM" id="SSF52540">
    <property type="entry name" value="P-loop containing nucleoside triphosphate hydrolases"/>
    <property type="match status" value="1"/>
</dbReference>
<evidence type="ECO:0000256" key="3">
    <source>
        <dbReference type="ARBA" id="ARBA00022840"/>
    </source>
</evidence>
<accession>A0ABV7WSV6</accession>
<dbReference type="SMART" id="SM00382">
    <property type="entry name" value="AAA"/>
    <property type="match status" value="1"/>
</dbReference>
<dbReference type="SUPFAM" id="SSF50331">
    <property type="entry name" value="MOP-like"/>
    <property type="match status" value="1"/>
</dbReference>
<evidence type="ECO:0000313" key="8">
    <source>
        <dbReference type="Proteomes" id="UP001595710"/>
    </source>
</evidence>
<evidence type="ECO:0000259" key="5">
    <source>
        <dbReference type="PROSITE" id="PS50893"/>
    </source>
</evidence>
<reference evidence="8" key="1">
    <citation type="journal article" date="2019" name="Int. J. Syst. Evol. Microbiol.">
        <title>The Global Catalogue of Microorganisms (GCM) 10K type strain sequencing project: providing services to taxonomists for standard genome sequencing and annotation.</title>
        <authorList>
            <consortium name="The Broad Institute Genomics Platform"/>
            <consortium name="The Broad Institute Genome Sequencing Center for Infectious Disease"/>
            <person name="Wu L."/>
            <person name="Ma J."/>
        </authorList>
    </citation>
    <scope>NUCLEOTIDE SEQUENCE [LARGE SCALE GENOMIC DNA]</scope>
    <source>
        <strain evidence="8">CECT 8288</strain>
    </source>
</reference>
<dbReference type="InterPro" id="IPR027417">
    <property type="entry name" value="P-loop_NTPase"/>
</dbReference>
<comment type="caution">
    <text evidence="7">The sequence shown here is derived from an EMBL/GenBank/DDBJ whole genome shotgun (WGS) entry which is preliminary data.</text>
</comment>
<protein>
    <submittedName>
        <fullName evidence="7">ATP-binding cassette domain-containing protein</fullName>
    </submittedName>
</protein>
<sequence>MKHSVSGMRAQTDVDMQIEWQANSRIALVGSSGAGKTTLLRSIAGFESELSEHGSFQSLHPWQRSCSYLHQQPVMFAHQTVSQTFAFSAEHRHQRYADLPFNDWISWLGITELLNKKCSDLSGGQQQRVALIRALFCQPKLLLLDESFASLDRENVLQACRVIDDYSHLTNSGFILASHQDKPLRMLCREVVVVEDLKTKAIQPLFNVLNQQLGGQLKTTLTCHCVELEHQFLASTLEGQTLYAEQPEWWQPGLARFTLDASSVSISLADRAQTSLVNRLNVTIDSHQQHGSDHFKVWLTLGETGFWAIVSHWSWDRLGLHDGQSVFAEFKVGALEWSGQWFQ</sequence>
<keyword evidence="3 7" id="KW-0067">ATP-binding</keyword>
<keyword evidence="1" id="KW-0813">Transport</keyword>
<evidence type="ECO:0000256" key="2">
    <source>
        <dbReference type="ARBA" id="ARBA00022741"/>
    </source>
</evidence>
<dbReference type="RefSeq" id="WP_377363131.1">
    <property type="nucleotide sequence ID" value="NZ_JBHRYN010000012.1"/>
</dbReference>
<dbReference type="InterPro" id="IPR017871">
    <property type="entry name" value="ABC_transporter-like_CS"/>
</dbReference>
<feature type="domain" description="ABC transporter" evidence="5">
    <location>
        <begin position="2"/>
        <end position="221"/>
    </location>
</feature>
<dbReference type="InterPro" id="IPR003439">
    <property type="entry name" value="ABC_transporter-like_ATP-bd"/>
</dbReference>
<dbReference type="InterPro" id="IPR050334">
    <property type="entry name" value="Molybdenum_import_ModC"/>
</dbReference>
<organism evidence="7 8">
    <name type="scientific">Reinekea marina</name>
    <dbReference type="NCBI Taxonomy" id="1310421"/>
    <lineage>
        <taxon>Bacteria</taxon>
        <taxon>Pseudomonadati</taxon>
        <taxon>Pseudomonadota</taxon>
        <taxon>Gammaproteobacteria</taxon>
        <taxon>Oceanospirillales</taxon>
        <taxon>Saccharospirillaceae</taxon>
        <taxon>Reinekea</taxon>
    </lineage>
</organism>